<dbReference type="Gene3D" id="1.25.40.500">
    <property type="entry name" value="TFIID subunit TAF5, NTD2 domain"/>
    <property type="match status" value="2"/>
</dbReference>
<keyword evidence="4" id="KW-0805">Transcription regulation</keyword>
<dbReference type="InterPro" id="IPR036322">
    <property type="entry name" value="WD40_repeat_dom_sf"/>
</dbReference>
<keyword evidence="6" id="KW-0539">Nucleus</keyword>
<feature type="repeat" description="WD" evidence="7">
    <location>
        <begin position="775"/>
        <end position="800"/>
    </location>
</feature>
<dbReference type="OrthoDB" id="10266330at2759"/>
<sequence length="1102" mass="117546">MVASRRASRSGGSSGSADDSVLPDAGSNKRKLEDGASQSNKKFDAGDGASSAAADAALAAPLSQENAKRDGISVTYGGGYEFDSEPCPQLALWGIGSAPPLLEGREMDRRLAAAAAAAAAVHSADEEKANKEKESQVATKDVDSTDKDVDTKAECDRGEGKPEKKDAVDASEGSKHTDPSPVSGGVTGVEKIAEETKEEKERKAREVEEKALYELVSVRDEARRYIEGFTSLVAWILSLPDDPANPIVSLPHETPSPSSVGRGELINSAPVTSPGDNDDAMEVDGWDGNEDGGGDHVPNRGLSDLVKRSLAVAAEQFDPDKARLPDADMVTLPLGASIKAVVPTDEELLGHHRLHLPPSSKPELLQLAFPLLVHTYCELLSARLEQTARAFFRTYRHLYEASHPSEMAELGGCDTTAAISGLSSDVAARSAVQSEIRLLQQKIEHMKRDGDKVAKNIKAKRPQAHSAEDRKKIDDWEGWLVRFRGNQSRHEAKVEEMQAREDQLTRKLDAMPFLRSVRTMKWKVTVSTSSFEALATFVSSRDELTPMSALLQSRCNIVVERRDPLPFCPPSLLMDGVNDGASNEKIRWATPLDPVARAIEAGEDVSKAGAIGGPQDQLPQSILTHSEALPYPKYRPGDGDDSNSKSAIEFNRALLVNGFRRLEALELKTEYEAGMLAPKSKHLDVADALQPSILLSSISSSSPTEADAAAGGVSWMEPNIGVTSASISLPDGRRVAAGCDDAAVRIFSLQNSGKSSGIPGEPSMVLLGHKNSFPVFDVDWTRDGRTLLSAGGDSTVRLWDSQAVGPYGRLSNVSLQTSKSNATQTVGGPASTSLSTVAVPGAKSESLVEVNGAALAVYRGHAPSTPVWSVSSSPSGYYFASAGSDYTARIWTTDRTTPVRILSGHVSPSVNCVTWHPNCNYVVTASDDKTCRMWDIQTGRCVRLLAGSTRGLNLVRVSPSGKFAAGTGLDGTVYCWDLGSGRLVNQFRDSEGMANALSFSACGAGLAVSGEDCSVKIWDVRGSANNLSNPDYFEATRGSSAISSVGSLGFSSTPTQIDRTPLNERIRPGTASPLKTFGTNNISVLDLKYTKRNLLLAVGVVN</sequence>
<keyword evidence="11" id="KW-1185">Reference proteome</keyword>
<dbReference type="GO" id="GO:0016251">
    <property type="term" value="F:RNA polymerase II general transcription initiation factor activity"/>
    <property type="evidence" value="ECO:0007669"/>
    <property type="project" value="TreeGrafter"/>
</dbReference>
<feature type="repeat" description="WD" evidence="7">
    <location>
        <begin position="987"/>
        <end position="1028"/>
    </location>
</feature>
<dbReference type="SMART" id="SM00320">
    <property type="entry name" value="WD40"/>
    <property type="match status" value="6"/>
</dbReference>
<dbReference type="PROSITE" id="PS00678">
    <property type="entry name" value="WD_REPEATS_1"/>
    <property type="match status" value="1"/>
</dbReference>
<evidence type="ECO:0000256" key="7">
    <source>
        <dbReference type="PROSITE-ProRule" id="PRU00221"/>
    </source>
</evidence>
<reference evidence="10 11" key="1">
    <citation type="journal article" date="2012" name="Genome Biol.">
        <title>Genome and low-iron response of an oceanic diatom adapted to chronic iron limitation.</title>
        <authorList>
            <person name="Lommer M."/>
            <person name="Specht M."/>
            <person name="Roy A.S."/>
            <person name="Kraemer L."/>
            <person name="Andreson R."/>
            <person name="Gutowska M.A."/>
            <person name="Wolf J."/>
            <person name="Bergner S.V."/>
            <person name="Schilhabel M.B."/>
            <person name="Klostermeier U.C."/>
            <person name="Beiko R.G."/>
            <person name="Rosenstiel P."/>
            <person name="Hippler M."/>
            <person name="Laroche J."/>
        </authorList>
    </citation>
    <scope>NUCLEOTIDE SEQUENCE [LARGE SCALE GENOMIC DNA]</scope>
    <source>
        <strain evidence="10 11">CCMP1005</strain>
    </source>
</reference>
<dbReference type="GO" id="GO:0006367">
    <property type="term" value="P:transcription initiation at RNA polymerase II promoter"/>
    <property type="evidence" value="ECO:0007669"/>
    <property type="project" value="TreeGrafter"/>
</dbReference>
<proteinExistence type="predicted"/>
<dbReference type="InterPro" id="IPR015943">
    <property type="entry name" value="WD40/YVTN_repeat-like_dom_sf"/>
</dbReference>
<dbReference type="PANTHER" id="PTHR19879">
    <property type="entry name" value="TRANSCRIPTION INITIATION FACTOR TFIID"/>
    <property type="match status" value="1"/>
</dbReference>
<dbReference type="InterPro" id="IPR037264">
    <property type="entry name" value="TFIID_NTD2_sf"/>
</dbReference>
<keyword evidence="2 7" id="KW-0853">WD repeat</keyword>
<feature type="region of interest" description="Disordered" evidence="8">
    <location>
        <begin position="111"/>
        <end position="205"/>
    </location>
</feature>
<evidence type="ECO:0000313" key="11">
    <source>
        <dbReference type="Proteomes" id="UP000266841"/>
    </source>
</evidence>
<keyword evidence="3" id="KW-0677">Repeat</keyword>
<dbReference type="PANTHER" id="PTHR19879:SF1">
    <property type="entry name" value="CANNONBALL-RELATED"/>
    <property type="match status" value="1"/>
</dbReference>
<accession>K0T5E6</accession>
<feature type="compositionally biased region" description="Basic and acidic residues" evidence="8">
    <location>
        <begin position="123"/>
        <end position="178"/>
    </location>
</feature>
<feature type="domain" description="TFIID subunit TAF5 NTD2" evidence="9">
    <location>
        <begin position="361"/>
        <end position="419"/>
    </location>
</feature>
<dbReference type="SUPFAM" id="SSF160897">
    <property type="entry name" value="Taf5 N-terminal domain-like"/>
    <property type="match status" value="1"/>
</dbReference>
<evidence type="ECO:0000259" key="9">
    <source>
        <dbReference type="Pfam" id="PF04494"/>
    </source>
</evidence>
<dbReference type="EMBL" id="AGNL01015641">
    <property type="protein sequence ID" value="EJK65607.1"/>
    <property type="molecule type" value="Genomic_DNA"/>
</dbReference>
<dbReference type="InterPro" id="IPR020472">
    <property type="entry name" value="WD40_PAC1"/>
</dbReference>
<keyword evidence="5" id="KW-0804">Transcription</keyword>
<dbReference type="PROSITE" id="PS50082">
    <property type="entry name" value="WD_REPEATS_2"/>
    <property type="match status" value="5"/>
</dbReference>
<feature type="region of interest" description="Disordered" evidence="8">
    <location>
        <begin position="1"/>
        <end position="80"/>
    </location>
</feature>
<dbReference type="PRINTS" id="PR00320">
    <property type="entry name" value="GPROTEINBRPT"/>
</dbReference>
<feature type="compositionally biased region" description="Low complexity" evidence="8">
    <location>
        <begin position="1"/>
        <end position="20"/>
    </location>
</feature>
<evidence type="ECO:0000256" key="6">
    <source>
        <dbReference type="ARBA" id="ARBA00023242"/>
    </source>
</evidence>
<dbReference type="eggNOG" id="KOG0263">
    <property type="taxonomic scope" value="Eukaryota"/>
</dbReference>
<name>K0T5E6_THAOC</name>
<gene>
    <name evidence="10" type="ORF">THAOC_13515</name>
</gene>
<feature type="compositionally biased region" description="Basic and acidic residues" evidence="8">
    <location>
        <begin position="191"/>
        <end position="205"/>
    </location>
</feature>
<dbReference type="GO" id="GO:0005669">
    <property type="term" value="C:transcription factor TFIID complex"/>
    <property type="evidence" value="ECO:0007669"/>
    <property type="project" value="TreeGrafter"/>
</dbReference>
<comment type="subcellular location">
    <subcellularLocation>
        <location evidence="1">Nucleus</location>
    </subcellularLocation>
</comment>
<dbReference type="Pfam" id="PF04494">
    <property type="entry name" value="TFIID_NTD2"/>
    <property type="match status" value="1"/>
</dbReference>
<evidence type="ECO:0000256" key="2">
    <source>
        <dbReference type="ARBA" id="ARBA00022574"/>
    </source>
</evidence>
<dbReference type="SUPFAM" id="SSF50978">
    <property type="entry name" value="WD40 repeat-like"/>
    <property type="match status" value="1"/>
</dbReference>
<comment type="caution">
    <text evidence="10">The sequence shown here is derived from an EMBL/GenBank/DDBJ whole genome shotgun (WGS) entry which is preliminary data.</text>
</comment>
<dbReference type="Pfam" id="PF00400">
    <property type="entry name" value="WD40"/>
    <property type="match status" value="5"/>
</dbReference>
<evidence type="ECO:0000256" key="4">
    <source>
        <dbReference type="ARBA" id="ARBA00023015"/>
    </source>
</evidence>
<protein>
    <recommendedName>
        <fullName evidence="9">TFIID subunit TAF5 NTD2 domain-containing protein</fullName>
    </recommendedName>
</protein>
<feature type="compositionally biased region" description="Low complexity" evidence="8">
    <location>
        <begin position="46"/>
        <end position="60"/>
    </location>
</feature>
<feature type="repeat" description="WD" evidence="7">
    <location>
        <begin position="860"/>
        <end position="901"/>
    </location>
</feature>
<evidence type="ECO:0000313" key="10">
    <source>
        <dbReference type="EMBL" id="EJK65607.1"/>
    </source>
</evidence>
<dbReference type="PROSITE" id="PS50294">
    <property type="entry name" value="WD_REPEATS_REGION"/>
    <property type="match status" value="2"/>
</dbReference>
<feature type="repeat" description="WD" evidence="7">
    <location>
        <begin position="945"/>
        <end position="986"/>
    </location>
</feature>
<evidence type="ECO:0000256" key="8">
    <source>
        <dbReference type="SAM" id="MobiDB-lite"/>
    </source>
</evidence>
<feature type="repeat" description="WD" evidence="7">
    <location>
        <begin position="910"/>
        <end position="944"/>
    </location>
</feature>
<dbReference type="InterPro" id="IPR019775">
    <property type="entry name" value="WD40_repeat_CS"/>
</dbReference>
<dbReference type="AlphaFoldDB" id="K0T5E6"/>
<dbReference type="Proteomes" id="UP000266841">
    <property type="component" value="Unassembled WGS sequence"/>
</dbReference>
<dbReference type="InterPro" id="IPR001680">
    <property type="entry name" value="WD40_rpt"/>
</dbReference>
<evidence type="ECO:0000256" key="3">
    <source>
        <dbReference type="ARBA" id="ARBA00022737"/>
    </source>
</evidence>
<dbReference type="OMA" id="VHTYCEL"/>
<evidence type="ECO:0000256" key="5">
    <source>
        <dbReference type="ARBA" id="ARBA00023163"/>
    </source>
</evidence>
<organism evidence="10 11">
    <name type="scientific">Thalassiosira oceanica</name>
    <name type="common">Marine diatom</name>
    <dbReference type="NCBI Taxonomy" id="159749"/>
    <lineage>
        <taxon>Eukaryota</taxon>
        <taxon>Sar</taxon>
        <taxon>Stramenopiles</taxon>
        <taxon>Ochrophyta</taxon>
        <taxon>Bacillariophyta</taxon>
        <taxon>Coscinodiscophyceae</taxon>
        <taxon>Thalassiosirophycidae</taxon>
        <taxon>Thalassiosirales</taxon>
        <taxon>Thalassiosiraceae</taxon>
        <taxon>Thalassiosira</taxon>
    </lineage>
</organism>
<dbReference type="CDD" id="cd00200">
    <property type="entry name" value="WD40"/>
    <property type="match status" value="1"/>
</dbReference>
<dbReference type="Gene3D" id="2.130.10.10">
    <property type="entry name" value="YVTN repeat-like/Quinoprotein amine dehydrogenase"/>
    <property type="match status" value="2"/>
</dbReference>
<evidence type="ECO:0000256" key="1">
    <source>
        <dbReference type="ARBA" id="ARBA00004123"/>
    </source>
</evidence>
<dbReference type="InterPro" id="IPR007582">
    <property type="entry name" value="TFIID_NTD2"/>
</dbReference>